<name>H8WWA5_CANO9</name>
<sequence length="924" mass="108234">MLAVRCYRARSLYPTLAKRWSIITIRHNSTSNSNKRETIHLAINLLFPGLGDPQYSERYEAVNKQIEEAFLSEDNAKVCKHQCTLQNTRIDFKGTRREYNYLKKLIDTNKDALTDLNKQLSMLSVDNYIDMSMTCNGYSTGFESEDEFYNEILELDKFDHNAELNPLIFCTNSYAIERCAKYLFAKQCETRGIQLQLFKLRRIGQEALKVYWNVYLKRDLKMEELNFTTLVTATGLFNSLNGRVRNLIKRTIHNDLQYSFIFYQYLGLLVVKNGELSSHFIHSMARFLEDYNKPKNAYQLIKLPTIEQVDDVEATIANFQEDTAISKKLIQFAEYTIKLIGKRTELLQGHVRQRNNSLLLVKKSFPELNEETNMAKLGYLITKNYKKYALDLLGFAAPILSFGTKLHLVKVFAMSNFELPVISNNAPKTKSPYQILPPIMNSNLINRILLLSKHLYFGNSDNGKFITSTIRNFELFGHISYSYFTRLALERMESTTLINTQLKKLGDMIESHSFKSYIVDLMKFFENQKERKSYMSGIETLKKEQLLSLNQFNSIFACLSEEQKENWCHELVTKVVTVMSQLDWQYIDEFFVELRSQLLKRKEYLNTLSSSTSNKTTNAVLNKLQNVSVSFSKMDDSLYYNLAIEYVSYLNTKYHINQPLGSYRRWIGLFEEKLLQTYGFDNVTRLGYLLNDINDESIGMEIVQDLTTKEEVMDKSFMGVQLDNKLKFRLGEPQAPFWKYKSSQLTPPKLNLESTMNKFLLINYRVAAEFFQRMEIKQPRILETIFKHGDFGYRYYKFVLLYFLTESKLSPTVQESVFNLFSDTLFRKKMNYVTGVVNPFIGDLKMNHTYHTLVAKFITSDNLDIYYHNQAFSQFIAMQYASNKDELNKWIKGLIEPLIKQLEECEDEYDRQAVLFRFEQAYQK</sequence>
<accession>H8WWA5</accession>
<protein>
    <submittedName>
        <fullName evidence="1">Uncharacterized protein</fullName>
    </submittedName>
</protein>
<organism evidence="1 2">
    <name type="scientific">Candida orthopsilosis (strain 90-125)</name>
    <name type="common">Yeast</name>
    <dbReference type="NCBI Taxonomy" id="1136231"/>
    <lineage>
        <taxon>Eukaryota</taxon>
        <taxon>Fungi</taxon>
        <taxon>Dikarya</taxon>
        <taxon>Ascomycota</taxon>
        <taxon>Saccharomycotina</taxon>
        <taxon>Pichiomycetes</taxon>
        <taxon>Debaryomycetaceae</taxon>
        <taxon>Candida/Lodderomyces clade</taxon>
        <taxon>Candida</taxon>
    </lineage>
</organism>
<dbReference type="KEGG" id="cot:CORT_0A03410"/>
<dbReference type="EMBL" id="HE681719">
    <property type="protein sequence ID" value="CCG20729.1"/>
    <property type="molecule type" value="Genomic_DNA"/>
</dbReference>
<dbReference type="Proteomes" id="UP000005018">
    <property type="component" value="Chromosome 1"/>
</dbReference>
<reference evidence="1 2" key="1">
    <citation type="journal article" date="2012" name="PLoS ONE">
        <title>Sequence and analysis of the genome of the pathogenic yeast Candida orthopsilosis.</title>
        <authorList>
            <person name="Riccombeni A."/>
            <person name="Vidanes G."/>
            <person name="Proux-Wera E."/>
            <person name="Wolfe K.H."/>
            <person name="Butler G."/>
        </authorList>
    </citation>
    <scope>NUCLEOTIDE SEQUENCE [LARGE SCALE GENOMIC DNA]</scope>
    <source>
        <strain evidence="1 2">Co 90-125</strain>
    </source>
</reference>
<evidence type="ECO:0000313" key="2">
    <source>
        <dbReference type="Proteomes" id="UP000005018"/>
    </source>
</evidence>
<proteinExistence type="predicted"/>
<dbReference type="HOGENOM" id="CLU_329544_0_0_1"/>
<gene>
    <name evidence="1" type="ORF">CORT_0A03410</name>
</gene>
<dbReference type="RefSeq" id="XP_003866169.1">
    <property type="nucleotide sequence ID" value="XM_003866121.1"/>
</dbReference>
<dbReference type="OrthoDB" id="4003546at2759"/>
<keyword evidence="2" id="KW-1185">Reference proteome</keyword>
<evidence type="ECO:0000313" key="1">
    <source>
        <dbReference type="EMBL" id="CCG20729.1"/>
    </source>
</evidence>
<dbReference type="AlphaFoldDB" id="H8WWA5"/>
<dbReference type="GeneID" id="14536958"/>